<dbReference type="EnsemblMetazoa" id="GPAI010634-RA">
    <property type="protein sequence ID" value="GPAI010634-PA"/>
    <property type="gene ID" value="GPAI010634"/>
</dbReference>
<dbReference type="Proteomes" id="UP000092445">
    <property type="component" value="Unassembled WGS sequence"/>
</dbReference>
<dbReference type="STRING" id="7398.A0A1A9ZCM9"/>
<reference evidence="2" key="2">
    <citation type="submission" date="2020-05" db="UniProtKB">
        <authorList>
            <consortium name="EnsemblMetazoa"/>
        </authorList>
    </citation>
    <scope>IDENTIFICATION</scope>
    <source>
        <strain evidence="2">IAEA</strain>
    </source>
</reference>
<evidence type="ECO:0000313" key="2">
    <source>
        <dbReference type="EnsemblMetazoa" id="GPAI010634-PA"/>
    </source>
</evidence>
<feature type="compositionally biased region" description="Basic residues" evidence="1">
    <location>
        <begin position="108"/>
        <end position="118"/>
    </location>
</feature>
<dbReference type="VEuPathDB" id="VectorBase:GPAI010634"/>
<protein>
    <submittedName>
        <fullName evidence="2">Uncharacterized protein</fullName>
    </submittedName>
</protein>
<reference evidence="3" key="1">
    <citation type="submission" date="2014-03" db="EMBL/GenBank/DDBJ databases">
        <authorList>
            <person name="Aksoy S."/>
            <person name="Warren W."/>
            <person name="Wilson R.K."/>
        </authorList>
    </citation>
    <scope>NUCLEOTIDE SEQUENCE [LARGE SCALE GENOMIC DNA]</scope>
    <source>
        <strain evidence="3">IAEA</strain>
    </source>
</reference>
<feature type="region of interest" description="Disordered" evidence="1">
    <location>
        <begin position="78"/>
        <end position="126"/>
    </location>
</feature>
<sequence>MYPLNRIVPLNFFTAEPHCQCIELQRHMRTSSLSPLLAANNLIKRIIKDLRHTREKTRKSDCKKESITTPKAVLYYTGDVIDGENEDDDSYDGEEGEDDKESGDEKKHKSLGGNKKKPSPNECQEQ</sequence>
<evidence type="ECO:0000256" key="1">
    <source>
        <dbReference type="SAM" id="MobiDB-lite"/>
    </source>
</evidence>
<organism evidence="2 3">
    <name type="scientific">Glossina pallidipes</name>
    <name type="common">Tsetse fly</name>
    <dbReference type="NCBI Taxonomy" id="7398"/>
    <lineage>
        <taxon>Eukaryota</taxon>
        <taxon>Metazoa</taxon>
        <taxon>Ecdysozoa</taxon>
        <taxon>Arthropoda</taxon>
        <taxon>Hexapoda</taxon>
        <taxon>Insecta</taxon>
        <taxon>Pterygota</taxon>
        <taxon>Neoptera</taxon>
        <taxon>Endopterygota</taxon>
        <taxon>Diptera</taxon>
        <taxon>Brachycera</taxon>
        <taxon>Muscomorpha</taxon>
        <taxon>Hippoboscoidea</taxon>
        <taxon>Glossinidae</taxon>
        <taxon>Glossina</taxon>
    </lineage>
</organism>
<feature type="compositionally biased region" description="Acidic residues" evidence="1">
    <location>
        <begin position="81"/>
        <end position="102"/>
    </location>
</feature>
<dbReference type="AlphaFoldDB" id="A0A1A9ZCM9"/>
<proteinExistence type="predicted"/>
<keyword evidence="3" id="KW-1185">Reference proteome</keyword>
<accession>A0A1A9ZCM9</accession>
<name>A0A1A9ZCM9_GLOPL</name>
<evidence type="ECO:0000313" key="3">
    <source>
        <dbReference type="Proteomes" id="UP000092445"/>
    </source>
</evidence>